<dbReference type="Pfam" id="PF01640">
    <property type="entry name" value="Peptidase_C10"/>
    <property type="match status" value="1"/>
</dbReference>
<name>Q53481_PORGN</name>
<comment type="similarity">
    <text evidence="1">Belongs to the peptidase C10 family.</text>
</comment>
<feature type="active site" description="Proton acceptor" evidence="6">
    <location>
        <position position="345"/>
    </location>
</feature>
<proteinExistence type="inferred from homology"/>
<dbReference type="EMBL" id="S75942">
    <property type="protein sequence ID" value="AAB32891.1"/>
    <property type="molecule type" value="Genomic_DNA"/>
</dbReference>
<dbReference type="GO" id="GO:0008234">
    <property type="term" value="F:cysteine-type peptidase activity"/>
    <property type="evidence" value="ECO:0007669"/>
    <property type="project" value="UniProtKB-KW"/>
</dbReference>
<dbReference type="InterPro" id="IPR038765">
    <property type="entry name" value="Papain-like_cys_pep_sf"/>
</dbReference>
<organism evidence="8">
    <name type="scientific">Porphyromonas gingivalis</name>
    <name type="common">Bacteroides gingivalis</name>
    <dbReference type="NCBI Taxonomy" id="837"/>
    <lineage>
        <taxon>Bacteria</taxon>
        <taxon>Pseudomonadati</taxon>
        <taxon>Bacteroidota</taxon>
        <taxon>Bacteroidia</taxon>
        <taxon>Bacteroidales</taxon>
        <taxon>Porphyromonadaceae</taxon>
        <taxon>Porphyromonas</taxon>
    </lineage>
</organism>
<sequence>MIASSASPASEQQKQNAIMKRIFYTLGLLLLCLPMLQAGPVTRSKAEQTAKNFFAKRQPTLSSSTASLRMDFVYKAAEREEALFFVFNRGEKDGFLLVAADDRFPEVIGYAFKGHFDAARMPDNLRGWLKGYEREMLAVMDGKAEPIDPIREAKPTRDLPSSIAPILETGEHASDPILWDQGYPFNTLHPLLPSGQQAYTGCVATAMGQIMRHYKWPEKASGEYDYYDDMTGTHTHYSGTFGETYNWSKMPGNISVGISPEEVKALSTFMRDVSFSVNMQFADFGSGTFSIFVERALRETFHYKKSLRYIHRSLLPGKEWKDMIRKELAENRPVYYAGADGSMGHAFVCDGYEPDGTFHFNWGWGGMSNGNFYLNLLNPGSLGTGAGDGGYSTDQEVVIGIEPASNEAPGIVPDPTITLYGLQHNMSDEALDLSVKIKNYSTYAGDVKLAYRLTLPNGTETTNPAVTVPIVWEDIIGESTGNITIPCSQFAEGKNTISILYRTDGMADWKELKHILMGLVNKIEVTMPAGDVAYSVADARIVLKDGSLSHNLKAYSDCKLSATVYNPGTEEFRSRVTFALRNTEGRLYFLGRHLVELHPGDEDGEKVSLTITGLKARAGQYMLVCTGDMELLMEDASWIELASIEVAEHTSTHSSLLVASNPQIDLLTVHRANPETLPTFSITNEGGATFSGKIEIVAIKAFSETFFQAKEEHMSLAQGETKVLSPELTANSSLYTNAELFPDGIYYIVIREQGFWDPIDLFGDYYYRIRLITDLSSSDIAGKDVSTIVLYPNPAHDYVHVAIPPTYAGSTLRLFDIQGRMQLSTKIRICRYASRRRTSSEGHLYRCGRRHGREALYSLIQSVNSKTDKGNAGWEIPSGHCPCTVC</sequence>
<dbReference type="AlphaFoldDB" id="Q53481"/>
<dbReference type="GO" id="GO:0006508">
    <property type="term" value="P:proteolysis"/>
    <property type="evidence" value="ECO:0007669"/>
    <property type="project" value="UniProtKB-KW"/>
</dbReference>
<dbReference type="PRINTS" id="PR00797">
    <property type="entry name" value="STREPTOPAIN"/>
</dbReference>
<dbReference type="SUPFAM" id="SSF54001">
    <property type="entry name" value="Cysteine proteinases"/>
    <property type="match status" value="1"/>
</dbReference>
<evidence type="ECO:0000256" key="4">
    <source>
        <dbReference type="ARBA" id="ARBA00022801"/>
    </source>
</evidence>
<dbReference type="PIR" id="T10890">
    <property type="entry name" value="T10890"/>
</dbReference>
<evidence type="ECO:0000256" key="5">
    <source>
        <dbReference type="ARBA" id="ARBA00022807"/>
    </source>
</evidence>
<dbReference type="InterPro" id="IPR025896">
    <property type="entry name" value="Spi_Prtas-inh"/>
</dbReference>
<protein>
    <submittedName>
        <fullName evidence="8">PrtT</fullName>
    </submittedName>
</protein>
<evidence type="ECO:0000259" key="7">
    <source>
        <dbReference type="Pfam" id="PF13734"/>
    </source>
</evidence>
<keyword evidence="5" id="KW-0788">Thiol protease</keyword>
<evidence type="ECO:0000256" key="1">
    <source>
        <dbReference type="ARBA" id="ARBA00009693"/>
    </source>
</evidence>
<dbReference type="InterPro" id="IPR044934">
    <property type="entry name" value="Streptopain_sf"/>
</dbReference>
<gene>
    <name evidence="8" type="primary">prtT</name>
</gene>
<dbReference type="MEROPS" id="C10.002"/>
<reference evidence="8" key="1">
    <citation type="journal article" date="1995" name="Infect. Immun.">
        <title>Revised sequence of the Porphyromonas gingivalis prtT cysteine protease/hemagglutinin gene: homology with streptococcal pyrogenic exotoxin B/streptococcal proteinase.</title>
        <authorList>
            <person name="Madden T.E."/>
            <person name="Clark V.L."/>
            <person name="Kuramitsu H.K."/>
        </authorList>
    </citation>
    <scope>NUCLEOTIDE SEQUENCE</scope>
</reference>
<evidence type="ECO:0000256" key="3">
    <source>
        <dbReference type="ARBA" id="ARBA00022729"/>
    </source>
</evidence>
<feature type="domain" description="Spi protease inhibitor" evidence="7">
    <location>
        <begin position="39"/>
        <end position="136"/>
    </location>
</feature>
<dbReference type="Pfam" id="PF13734">
    <property type="entry name" value="Inhibitor_I69"/>
    <property type="match status" value="1"/>
</dbReference>
<feature type="active site" description="Nucleophile" evidence="6">
    <location>
        <position position="202"/>
    </location>
</feature>
<evidence type="ECO:0000256" key="2">
    <source>
        <dbReference type="ARBA" id="ARBA00022670"/>
    </source>
</evidence>
<dbReference type="InterPro" id="IPR000200">
    <property type="entry name" value="Peptidase_C10"/>
</dbReference>
<keyword evidence="3" id="KW-0732">Signal</keyword>
<evidence type="ECO:0000313" key="8">
    <source>
        <dbReference type="EMBL" id="AAB32891.1"/>
    </source>
</evidence>
<accession>Q53481</accession>
<keyword evidence="2" id="KW-0645">Protease</keyword>
<keyword evidence="4" id="KW-0378">Hydrolase</keyword>
<evidence type="ECO:0000256" key="6">
    <source>
        <dbReference type="PIRSR" id="PIRSR600200-1"/>
    </source>
</evidence>
<dbReference type="Gene3D" id="3.90.70.50">
    <property type="entry name" value="Peptidase C10, streptopain"/>
    <property type="match status" value="2"/>
</dbReference>